<comment type="caution">
    <text evidence="1">The sequence shown here is derived from an EMBL/GenBank/DDBJ whole genome shotgun (WGS) entry which is preliminary data.</text>
</comment>
<keyword evidence="2" id="KW-1185">Reference proteome</keyword>
<dbReference type="Proteomes" id="UP000054925">
    <property type="component" value="Unassembled WGS sequence"/>
</dbReference>
<accession>A0A158IGJ1</accession>
<sequence>MTFLTLAVLLAGVSLAYASLSRRKALQPARIARRVYRDR</sequence>
<evidence type="ECO:0000313" key="2">
    <source>
        <dbReference type="Proteomes" id="UP000054925"/>
    </source>
</evidence>
<dbReference type="EMBL" id="FCOL02000011">
    <property type="protein sequence ID" value="SAL55742.1"/>
    <property type="molecule type" value="Genomic_DNA"/>
</dbReference>
<protein>
    <submittedName>
        <fullName evidence="1">Uncharacterized protein</fullName>
    </submittedName>
</protein>
<dbReference type="AlphaFoldDB" id="A0A158IGJ1"/>
<organism evidence="1 2">
    <name type="scientific">Caballeronia terrestris</name>
    <dbReference type="NCBI Taxonomy" id="1226301"/>
    <lineage>
        <taxon>Bacteria</taxon>
        <taxon>Pseudomonadati</taxon>
        <taxon>Pseudomonadota</taxon>
        <taxon>Betaproteobacteria</taxon>
        <taxon>Burkholderiales</taxon>
        <taxon>Burkholderiaceae</taxon>
        <taxon>Caballeronia</taxon>
    </lineage>
</organism>
<reference evidence="1" key="1">
    <citation type="submission" date="2016-01" db="EMBL/GenBank/DDBJ databases">
        <authorList>
            <person name="Peeters C."/>
        </authorList>
    </citation>
    <scope>NUCLEOTIDE SEQUENCE [LARGE SCALE GENOMIC DNA]</scope>
    <source>
        <strain evidence="1">LMG 22937</strain>
    </source>
</reference>
<proteinExistence type="predicted"/>
<gene>
    <name evidence="1" type="ORF">AWB67_02497</name>
</gene>
<name>A0A158IGJ1_9BURK</name>
<evidence type="ECO:0000313" key="1">
    <source>
        <dbReference type="EMBL" id="SAL55742.1"/>
    </source>
</evidence>